<feature type="compositionally biased region" description="Polar residues" evidence="6">
    <location>
        <begin position="56"/>
        <end position="67"/>
    </location>
</feature>
<evidence type="ECO:0000256" key="1">
    <source>
        <dbReference type="ARBA" id="ARBA00005446"/>
    </source>
</evidence>
<dbReference type="PROSITE" id="PS51192">
    <property type="entry name" value="HELICASE_ATP_BIND_1"/>
    <property type="match status" value="1"/>
</dbReference>
<comment type="similarity">
    <text evidence="1">Belongs to the helicase family. RecQ subfamily.</text>
</comment>
<feature type="domain" description="Helicase ATP-binding" evidence="7">
    <location>
        <begin position="1202"/>
        <end position="1380"/>
    </location>
</feature>
<dbReference type="InterPro" id="IPR014001">
    <property type="entry name" value="Helicase_ATP-bd"/>
</dbReference>
<dbReference type="InterPro" id="IPR012337">
    <property type="entry name" value="RNaseH-like_sf"/>
</dbReference>
<dbReference type="SUPFAM" id="SSF53098">
    <property type="entry name" value="Ribonuclease H-like"/>
    <property type="match status" value="1"/>
</dbReference>
<evidence type="ECO:0000256" key="3">
    <source>
        <dbReference type="ARBA" id="ARBA00023235"/>
    </source>
</evidence>
<evidence type="ECO:0000256" key="6">
    <source>
        <dbReference type="SAM" id="MobiDB-lite"/>
    </source>
</evidence>
<dbReference type="Proteomes" id="UP001597342">
    <property type="component" value="Unassembled WGS sequence"/>
</dbReference>
<dbReference type="CDD" id="cd17920">
    <property type="entry name" value="DEXHc_RecQ"/>
    <property type="match status" value="1"/>
</dbReference>
<evidence type="ECO:0000313" key="9">
    <source>
        <dbReference type="Proteomes" id="UP001597342"/>
    </source>
</evidence>
<comment type="catalytic activity">
    <reaction evidence="4">
        <text>Couples ATP hydrolysis with the unwinding of duplex DNA by translocating in the 3'-5' direction.</text>
        <dbReference type="EC" id="5.6.2.4"/>
    </reaction>
</comment>
<gene>
    <name evidence="8" type="ORF">ACFSJE_12745</name>
</gene>
<dbReference type="PANTHER" id="PTHR13710:SF105">
    <property type="entry name" value="ATP-DEPENDENT DNA HELICASE Q1"/>
    <property type="match status" value="1"/>
</dbReference>
<proteinExistence type="inferred from homology"/>
<organism evidence="8 9">
    <name type="scientific">Flagellimonas iocasae</name>
    <dbReference type="NCBI Taxonomy" id="2055905"/>
    <lineage>
        <taxon>Bacteria</taxon>
        <taxon>Pseudomonadati</taxon>
        <taxon>Bacteroidota</taxon>
        <taxon>Flavobacteriia</taxon>
        <taxon>Flavobacteriales</taxon>
        <taxon>Flavobacteriaceae</taxon>
        <taxon>Flagellimonas</taxon>
    </lineage>
</organism>
<name>A0ABW4XYS4_9FLAO</name>
<dbReference type="InterPro" id="IPR011545">
    <property type="entry name" value="DEAD/DEAH_box_helicase_dom"/>
</dbReference>
<keyword evidence="8" id="KW-0547">Nucleotide-binding</keyword>
<protein>
    <recommendedName>
        <fullName evidence="5">DNA 3'-5' helicase</fullName>
        <ecNumber evidence="5">5.6.2.4</ecNumber>
    </recommendedName>
</protein>
<dbReference type="Gene3D" id="3.30.420.10">
    <property type="entry name" value="Ribonuclease H-like superfamily/Ribonuclease H"/>
    <property type="match status" value="1"/>
</dbReference>
<keyword evidence="8" id="KW-0347">Helicase</keyword>
<keyword evidence="8" id="KW-0067">ATP-binding</keyword>
<evidence type="ECO:0000256" key="5">
    <source>
        <dbReference type="ARBA" id="ARBA00034808"/>
    </source>
</evidence>
<dbReference type="Pfam" id="PF00270">
    <property type="entry name" value="DEAD"/>
    <property type="match status" value="1"/>
</dbReference>
<dbReference type="GO" id="GO:0004386">
    <property type="term" value="F:helicase activity"/>
    <property type="evidence" value="ECO:0007669"/>
    <property type="project" value="UniProtKB-KW"/>
</dbReference>
<keyword evidence="3" id="KW-0413">Isomerase</keyword>
<sequence>MDIKEIQEKYNVSFDAIALILKKNNIKLQLGGLKNIPPDWIAVIEKHLGPPKSHYTDNSTQSKNSSLNNHKRARNNNRKQTNLFYAHVNFVGEENDHAFIKRLNNLDQISTIDFYQRDENSYKIIEDCTSIKKGDIILCSGNPKKFPLAKLESIFFKGIVIKDNPQYFIDLISFDSPIGIKNVMSRGVRQAREQNSEIQYLLGTFSLTFGRSYFYYSQVTSEDEEGLKDKFIEYAKSIFRKTIISNHDHKVLNCLKEITKSGQYHSLLRSIFNEELESTNDLAAIVNKWQSIDASLVTLQNMGHLEFLPKYFDLWFEEQVINNFWGPHLIDAIVQYEQLLRSEQPETNETLCFEDRLKPIHKEAISNALSTYLKHDLNIDSQEILEILTALIRIADITHLDEELKKLQAGLPPDIIYEQWKGGKSDIFHKDLALKNFADEDATVQERILKLIDDTEFANIVEHIKPQNDDTINRKIFDLLLPQIVNHFEAVSFDLEGDVEQIHEMAWNNDGSWQFYKGETNVTEALETFKTLTSSKTKTILGHNIIGYDCPILEKRDVSFISETLWDTILMEVILSPELKNYALKTSHTAKDDAELTLTLFANQAMRIITQFSNLDILNSVLSPNNLDKLKSLKTILPISSLSKDFLIKHKLDFFRPQNLPNSLLEKLEDELSKFTTETNVILGPESLKNQVVDIPGIQLIGTENTTLDFEVLCREAIESHESLSSYNKLALLNFLHRCDTENSTPYWIRVSPFLRTRIKDQVTDTHSLTKDKTNSSWSNKTVYLSSNELLNNLEELSSTEKINLFVLEPDLLSVSNKIYLKEIDQEFLTLVEKSHHFWMKFSGGQSYVPLSKKQVKDLNIKAPEHIDNFWIEKYQVGKYRVWGSFKWEAIVHTLKIDHRKDFRLNVFDFPKNQMHLVRASLSSTRNSEIVRFNPESIHRSRYWVFQKELIRQLLKPRTPGVLIVNQYKEIEVLENYFRRLSFYIPDKNISIGRRLELIHTRRNENGMIIAHTSQINKILEVNYIAPLDIILDSFNLGENFYAAQGSLYFQSETSKIENTIEDQPVFGAEEEVVEEETILHQSASKPHIQDTFFLLKLQLPYINHIRNLMHSSDPDHHLWVLDSRVGDFPDLTNYWNAYNQSLSMWQNSDDYNKDVDIADQLIPSAKPLKKLPFDNETTKQILSEVFIDGNPWYDYQIPYLDEILRAESDLLVTLPTGGGKSLLFQGPALLKSSFTNRLTIVVTPLKALMEDQVNTLWEKGFHGCVDYLNTDRGTDVQLIYRAVAGGELALLYVTPERFRSKSFLNALELRIQSDGGLEYFVFDEAHCVSQWGHEFRPDYFNCAKHVTQLKMHTLKDSPLLLFSATVSEKIYNDFNTIFS</sequence>
<comment type="caution">
    <text evidence="8">The sequence shown here is derived from an EMBL/GenBank/DDBJ whole genome shotgun (WGS) entry which is preliminary data.</text>
</comment>
<dbReference type="SMART" id="SM00487">
    <property type="entry name" value="DEXDc"/>
    <property type="match status" value="1"/>
</dbReference>
<feature type="region of interest" description="Disordered" evidence="6">
    <location>
        <begin position="52"/>
        <end position="74"/>
    </location>
</feature>
<evidence type="ECO:0000259" key="7">
    <source>
        <dbReference type="PROSITE" id="PS51192"/>
    </source>
</evidence>
<dbReference type="Gene3D" id="3.40.50.300">
    <property type="entry name" value="P-loop containing nucleotide triphosphate hydrolases"/>
    <property type="match status" value="1"/>
</dbReference>
<evidence type="ECO:0000313" key="8">
    <source>
        <dbReference type="EMBL" id="MFD2100650.1"/>
    </source>
</evidence>
<evidence type="ECO:0000256" key="4">
    <source>
        <dbReference type="ARBA" id="ARBA00034617"/>
    </source>
</evidence>
<reference evidence="9" key="1">
    <citation type="journal article" date="2019" name="Int. J. Syst. Evol. Microbiol.">
        <title>The Global Catalogue of Microorganisms (GCM) 10K type strain sequencing project: providing services to taxonomists for standard genome sequencing and annotation.</title>
        <authorList>
            <consortium name="The Broad Institute Genomics Platform"/>
            <consortium name="The Broad Institute Genome Sequencing Center for Infectious Disease"/>
            <person name="Wu L."/>
            <person name="Ma J."/>
        </authorList>
    </citation>
    <scope>NUCLEOTIDE SEQUENCE [LARGE SCALE GENOMIC DNA]</scope>
    <source>
        <strain evidence="9">JCM 3389</strain>
    </source>
</reference>
<dbReference type="InterPro" id="IPR036397">
    <property type="entry name" value="RNaseH_sf"/>
</dbReference>
<keyword evidence="8" id="KW-0378">Hydrolase</keyword>
<dbReference type="RefSeq" id="WP_379831353.1">
    <property type="nucleotide sequence ID" value="NZ_JBHUHU010000003.1"/>
</dbReference>
<dbReference type="EC" id="5.6.2.4" evidence="5"/>
<keyword evidence="9" id="KW-1185">Reference proteome</keyword>
<keyword evidence="2" id="KW-0238">DNA-binding</keyword>
<dbReference type="EMBL" id="JBHUHU010000003">
    <property type="protein sequence ID" value="MFD2100650.1"/>
    <property type="molecule type" value="Genomic_DNA"/>
</dbReference>
<accession>A0ABW4XYS4</accession>
<dbReference type="PANTHER" id="PTHR13710">
    <property type="entry name" value="DNA HELICASE RECQ FAMILY MEMBER"/>
    <property type="match status" value="1"/>
</dbReference>
<dbReference type="SUPFAM" id="SSF52540">
    <property type="entry name" value="P-loop containing nucleoside triphosphate hydrolases"/>
    <property type="match status" value="1"/>
</dbReference>
<evidence type="ECO:0000256" key="2">
    <source>
        <dbReference type="ARBA" id="ARBA00023125"/>
    </source>
</evidence>
<dbReference type="InterPro" id="IPR027417">
    <property type="entry name" value="P-loop_NTPase"/>
</dbReference>